<dbReference type="PANTHER" id="PTHR33332">
    <property type="entry name" value="REVERSE TRANSCRIPTASE DOMAIN-CONTAINING PROTEIN"/>
    <property type="match status" value="1"/>
</dbReference>
<gene>
    <name evidence="2" type="ORF">TKK_007606</name>
</gene>
<dbReference type="SUPFAM" id="SSF56672">
    <property type="entry name" value="DNA/RNA polymerases"/>
    <property type="match status" value="1"/>
</dbReference>
<keyword evidence="3" id="KW-1185">Reference proteome</keyword>
<name>A0ABD2WZA5_9HYME</name>
<dbReference type="Pfam" id="PF00078">
    <property type="entry name" value="RVT_1"/>
    <property type="match status" value="1"/>
</dbReference>
<evidence type="ECO:0000313" key="2">
    <source>
        <dbReference type="EMBL" id="KAL3398446.1"/>
    </source>
</evidence>
<evidence type="ECO:0000259" key="1">
    <source>
        <dbReference type="PROSITE" id="PS50878"/>
    </source>
</evidence>
<sequence length="301" mass="33890">MWKETLIVPLSKKSRPGTPPDTRPVANLTHMSRVFDGLIARQLSEYLECHRVLSDLQFGFRRGFSTQTALSKICGDVHSGMKRGEVTLLMLFDFRKAFDTVSHTVLLKRMCDLRFLPSTIEWFYSYLNGRRQAVSCTNGSTSLWEPSATEVPQGSSTGPILFLIYINLLLQALGHSRNSCMMYADDLQIYGHCTQEDLPVLVRSMNEDAATIKDWADRNGLMLNTAKTKAVLFASFQQRRFFNDADVPPLIIDNTIIPLEDKIMQLGSNDVQESVMGLARSWRVFAGSWSSPSSAIQSRHA</sequence>
<dbReference type="PROSITE" id="PS50878">
    <property type="entry name" value="RT_POL"/>
    <property type="match status" value="1"/>
</dbReference>
<dbReference type="EMBL" id="JBJJXI010000059">
    <property type="protein sequence ID" value="KAL3398446.1"/>
    <property type="molecule type" value="Genomic_DNA"/>
</dbReference>
<accession>A0ABD2WZA5</accession>
<comment type="caution">
    <text evidence="2">The sequence shown here is derived from an EMBL/GenBank/DDBJ whole genome shotgun (WGS) entry which is preliminary data.</text>
</comment>
<dbReference type="InterPro" id="IPR000477">
    <property type="entry name" value="RT_dom"/>
</dbReference>
<evidence type="ECO:0000313" key="3">
    <source>
        <dbReference type="Proteomes" id="UP001627154"/>
    </source>
</evidence>
<dbReference type="CDD" id="cd01650">
    <property type="entry name" value="RT_nLTR_like"/>
    <property type="match status" value="1"/>
</dbReference>
<feature type="domain" description="Reverse transcriptase" evidence="1">
    <location>
        <begin position="1"/>
        <end position="247"/>
    </location>
</feature>
<proteinExistence type="predicted"/>
<dbReference type="AlphaFoldDB" id="A0ABD2WZA5"/>
<reference evidence="2 3" key="1">
    <citation type="journal article" date="2024" name="bioRxiv">
        <title>A reference genome for Trichogramma kaykai: A tiny desert-dwelling parasitoid wasp with competing sex-ratio distorters.</title>
        <authorList>
            <person name="Culotta J."/>
            <person name="Lindsey A.R."/>
        </authorList>
    </citation>
    <scope>NUCLEOTIDE SEQUENCE [LARGE SCALE GENOMIC DNA]</scope>
    <source>
        <strain evidence="2 3">KSX58</strain>
    </source>
</reference>
<protein>
    <recommendedName>
        <fullName evidence="1">Reverse transcriptase domain-containing protein</fullName>
    </recommendedName>
</protein>
<organism evidence="2 3">
    <name type="scientific">Trichogramma kaykai</name>
    <dbReference type="NCBI Taxonomy" id="54128"/>
    <lineage>
        <taxon>Eukaryota</taxon>
        <taxon>Metazoa</taxon>
        <taxon>Ecdysozoa</taxon>
        <taxon>Arthropoda</taxon>
        <taxon>Hexapoda</taxon>
        <taxon>Insecta</taxon>
        <taxon>Pterygota</taxon>
        <taxon>Neoptera</taxon>
        <taxon>Endopterygota</taxon>
        <taxon>Hymenoptera</taxon>
        <taxon>Apocrita</taxon>
        <taxon>Proctotrupomorpha</taxon>
        <taxon>Chalcidoidea</taxon>
        <taxon>Trichogrammatidae</taxon>
        <taxon>Trichogramma</taxon>
    </lineage>
</organism>
<dbReference type="InterPro" id="IPR043502">
    <property type="entry name" value="DNA/RNA_pol_sf"/>
</dbReference>
<dbReference type="GO" id="GO:0071897">
    <property type="term" value="P:DNA biosynthetic process"/>
    <property type="evidence" value="ECO:0007669"/>
    <property type="project" value="UniProtKB-ARBA"/>
</dbReference>
<dbReference type="Proteomes" id="UP001627154">
    <property type="component" value="Unassembled WGS sequence"/>
</dbReference>